<dbReference type="AlphaFoldDB" id="A0A2P8R0N4"/>
<accession>A0A2P8R0N4</accession>
<dbReference type="InterPro" id="IPR001783">
    <property type="entry name" value="Lumazine-bd"/>
</dbReference>
<evidence type="ECO:0000256" key="7">
    <source>
        <dbReference type="ARBA" id="ARBA00022679"/>
    </source>
</evidence>
<dbReference type="PANTHER" id="PTHR21098">
    <property type="entry name" value="RIBOFLAVIN SYNTHASE ALPHA CHAIN"/>
    <property type="match status" value="1"/>
</dbReference>
<evidence type="ECO:0000256" key="10">
    <source>
        <dbReference type="PROSITE-ProRule" id="PRU00524"/>
    </source>
</evidence>
<comment type="caution">
    <text evidence="12">The sequence shown here is derived from an EMBL/GenBank/DDBJ whole genome shotgun (WGS) entry which is preliminary data.</text>
</comment>
<gene>
    <name evidence="12" type="ORF">CQ405_05695</name>
</gene>
<dbReference type="Pfam" id="PF00677">
    <property type="entry name" value="Lum_binding"/>
    <property type="match status" value="2"/>
</dbReference>
<evidence type="ECO:0000259" key="11">
    <source>
        <dbReference type="PROSITE" id="PS51177"/>
    </source>
</evidence>
<dbReference type="SUPFAM" id="SSF63380">
    <property type="entry name" value="Riboflavin synthase domain-like"/>
    <property type="match status" value="2"/>
</dbReference>
<dbReference type="EC" id="2.5.1.9" evidence="4 9"/>
<proteinExistence type="predicted"/>
<keyword evidence="13" id="KW-1185">Reference proteome</keyword>
<reference evidence="13" key="1">
    <citation type="submission" date="2017-10" db="EMBL/GenBank/DDBJ databases">
        <title>Campylobacter species from seals.</title>
        <authorList>
            <person name="Gilbert M.J."/>
            <person name="Zomer A.L."/>
            <person name="Timmerman A.J."/>
            <person name="Duim B."/>
            <person name="Wagenaar J.A."/>
        </authorList>
    </citation>
    <scope>NUCLEOTIDE SEQUENCE [LARGE SCALE GENOMIC DNA]</scope>
    <source>
        <strain evidence="13">17S00004-5</strain>
    </source>
</reference>
<protein>
    <recommendedName>
        <fullName evidence="5 9">Riboflavin synthase</fullName>
        <ecNumber evidence="4 9">2.5.1.9</ecNumber>
    </recommendedName>
</protein>
<comment type="catalytic activity">
    <reaction evidence="1">
        <text>2 6,7-dimethyl-8-(1-D-ribityl)lumazine + H(+) = 5-amino-6-(D-ribitylamino)uracil + riboflavin</text>
        <dbReference type="Rhea" id="RHEA:20772"/>
        <dbReference type="ChEBI" id="CHEBI:15378"/>
        <dbReference type="ChEBI" id="CHEBI:15934"/>
        <dbReference type="ChEBI" id="CHEBI:57986"/>
        <dbReference type="ChEBI" id="CHEBI:58201"/>
        <dbReference type="EC" id="2.5.1.9"/>
    </reaction>
</comment>
<evidence type="ECO:0000256" key="4">
    <source>
        <dbReference type="ARBA" id="ARBA00012827"/>
    </source>
</evidence>
<feature type="domain" description="Lumazine-binding" evidence="11">
    <location>
        <begin position="1"/>
        <end position="87"/>
    </location>
</feature>
<evidence type="ECO:0000256" key="2">
    <source>
        <dbReference type="ARBA" id="ARBA00002803"/>
    </source>
</evidence>
<keyword evidence="7" id="KW-0808">Transferase</keyword>
<dbReference type="GO" id="GO:0004746">
    <property type="term" value="F:riboflavin synthase activity"/>
    <property type="evidence" value="ECO:0007669"/>
    <property type="project" value="UniProtKB-UniRule"/>
</dbReference>
<keyword evidence="8" id="KW-0677">Repeat</keyword>
<organism evidence="12 13">
    <name type="scientific">Campylobacter blaseri</name>
    <dbReference type="NCBI Taxonomy" id="2042961"/>
    <lineage>
        <taxon>Bacteria</taxon>
        <taxon>Pseudomonadati</taxon>
        <taxon>Campylobacterota</taxon>
        <taxon>Epsilonproteobacteria</taxon>
        <taxon>Campylobacterales</taxon>
        <taxon>Campylobacteraceae</taxon>
        <taxon>Campylobacter</taxon>
    </lineage>
</organism>
<feature type="repeat" description="Lumazine-binding" evidence="10">
    <location>
        <begin position="88"/>
        <end position="184"/>
    </location>
</feature>
<evidence type="ECO:0000256" key="3">
    <source>
        <dbReference type="ARBA" id="ARBA00004887"/>
    </source>
</evidence>
<dbReference type="NCBIfam" id="TIGR00187">
    <property type="entry name" value="ribE"/>
    <property type="match status" value="1"/>
</dbReference>
<dbReference type="InterPro" id="IPR017938">
    <property type="entry name" value="Riboflavin_synthase-like_b-brl"/>
</dbReference>
<evidence type="ECO:0000256" key="5">
    <source>
        <dbReference type="ARBA" id="ARBA00013950"/>
    </source>
</evidence>
<evidence type="ECO:0000313" key="12">
    <source>
        <dbReference type="EMBL" id="PSM52051.1"/>
    </source>
</evidence>
<dbReference type="NCBIfam" id="NF006767">
    <property type="entry name" value="PRK09289.1"/>
    <property type="match status" value="1"/>
</dbReference>
<dbReference type="RefSeq" id="WP_106871578.1">
    <property type="nucleotide sequence ID" value="NZ_CP053841.1"/>
</dbReference>
<evidence type="ECO:0000256" key="6">
    <source>
        <dbReference type="ARBA" id="ARBA00022619"/>
    </source>
</evidence>
<dbReference type="PANTHER" id="PTHR21098:SF12">
    <property type="entry name" value="RIBOFLAVIN SYNTHASE"/>
    <property type="match status" value="1"/>
</dbReference>
<evidence type="ECO:0000313" key="13">
    <source>
        <dbReference type="Proteomes" id="UP000240535"/>
    </source>
</evidence>
<feature type="repeat" description="Lumazine-binding" evidence="10">
    <location>
        <begin position="1"/>
        <end position="87"/>
    </location>
</feature>
<comment type="function">
    <text evidence="2">Catalyzes the dismutation of two molecules of 6,7-dimethyl-8-ribityllumazine, resulting in the formation of riboflavin and 5-amino-6-(D-ribitylamino)uracil.</text>
</comment>
<dbReference type="EMBL" id="PDHH01000004">
    <property type="protein sequence ID" value="PSM52051.1"/>
    <property type="molecule type" value="Genomic_DNA"/>
</dbReference>
<keyword evidence="6" id="KW-0686">Riboflavin biosynthesis</keyword>
<dbReference type="Gene3D" id="2.40.30.20">
    <property type="match status" value="2"/>
</dbReference>
<dbReference type="InterPro" id="IPR026017">
    <property type="entry name" value="Lumazine-bd_dom"/>
</dbReference>
<dbReference type="PROSITE" id="PS51177">
    <property type="entry name" value="LUMAZINE_BIND"/>
    <property type="match status" value="2"/>
</dbReference>
<evidence type="ECO:0000256" key="9">
    <source>
        <dbReference type="NCBIfam" id="TIGR00187"/>
    </source>
</evidence>
<dbReference type="Proteomes" id="UP000240535">
    <property type="component" value="Unassembled WGS sequence"/>
</dbReference>
<feature type="domain" description="Lumazine-binding" evidence="11">
    <location>
        <begin position="88"/>
        <end position="184"/>
    </location>
</feature>
<dbReference type="PIRSF" id="PIRSF000498">
    <property type="entry name" value="Riboflavin_syn_A"/>
    <property type="match status" value="1"/>
</dbReference>
<evidence type="ECO:0000256" key="8">
    <source>
        <dbReference type="ARBA" id="ARBA00022737"/>
    </source>
</evidence>
<dbReference type="InterPro" id="IPR023366">
    <property type="entry name" value="ATP_synth_asu-like_sf"/>
</dbReference>
<dbReference type="CDD" id="cd00402">
    <property type="entry name" value="Riboflavin_synthase_like"/>
    <property type="match status" value="1"/>
</dbReference>
<sequence>MFNGLIKEFAEVKEFSGNVLKIKAKYKPNLGDSVSINGACLSVTKLFNDGFSVELSSESRSVLAIENYKDKVHIEPAMRIGDRIDGHLVQGHIDGIGVIYKIEKKESGSDFFIELPKKLMHLVANKGSICVDGVSLTISEILQNGIRISIIPLTLKDTLFGEYRVNRRVNIETDLLARYVARLIECKKELTWEKVELISSLY</sequence>
<name>A0A2P8R0N4_9BACT</name>
<dbReference type="OrthoDB" id="9788537at2"/>
<dbReference type="GO" id="GO:0009231">
    <property type="term" value="P:riboflavin biosynthetic process"/>
    <property type="evidence" value="ECO:0007669"/>
    <property type="project" value="UniProtKB-KW"/>
</dbReference>
<evidence type="ECO:0000256" key="1">
    <source>
        <dbReference type="ARBA" id="ARBA00000968"/>
    </source>
</evidence>
<comment type="pathway">
    <text evidence="3">Cofactor biosynthesis; riboflavin biosynthesis; riboflavin from 2-hydroxy-3-oxobutyl phosphate and 5-amino-6-(D-ribitylamino)uracil: step 2/2.</text>
</comment>